<dbReference type="PANTHER" id="PTHR30406">
    <property type="entry name" value="SULFATE TRANSPORT SYSTEM PERMEASE PROTEIN"/>
    <property type="match status" value="1"/>
</dbReference>
<evidence type="ECO:0000256" key="5">
    <source>
        <dbReference type="ARBA" id="ARBA00023032"/>
    </source>
</evidence>
<dbReference type="PROSITE" id="PS50928">
    <property type="entry name" value="ABC_TM1"/>
    <property type="match status" value="1"/>
</dbReference>
<evidence type="ECO:0000256" key="1">
    <source>
        <dbReference type="ARBA" id="ARBA00004141"/>
    </source>
</evidence>
<name>A0A483CRD6_9EURY</name>
<evidence type="ECO:0000313" key="9">
    <source>
        <dbReference type="EMBL" id="TAJ43564.1"/>
    </source>
</evidence>
<dbReference type="InterPro" id="IPR006469">
    <property type="entry name" value="NifC_ABC_porter"/>
</dbReference>
<evidence type="ECO:0000256" key="4">
    <source>
        <dbReference type="ARBA" id="ARBA00022989"/>
    </source>
</evidence>
<evidence type="ECO:0000256" key="6">
    <source>
        <dbReference type="ARBA" id="ARBA00023136"/>
    </source>
</evidence>
<gene>
    <name evidence="9" type="ORF">CUJ86_10570</name>
</gene>
<comment type="similarity">
    <text evidence="7">Belongs to the binding-protein-dependent transport system permease family.</text>
</comment>
<reference evidence="9 10" key="1">
    <citation type="submission" date="2017-11" db="EMBL/GenBank/DDBJ databases">
        <title>Isolation and Characterization of Methanofollis Species from Methane Seep Offshore SW Taiwan.</title>
        <authorList>
            <person name="Teng N.-H."/>
            <person name="Lai M.-C."/>
            <person name="Chen S.-C."/>
        </authorList>
    </citation>
    <scope>NUCLEOTIDE SEQUENCE [LARGE SCALE GENOMIC DNA]</scope>
    <source>
        <strain evidence="9 10">FWC-SCC2</strain>
    </source>
</reference>
<dbReference type="CDD" id="cd06261">
    <property type="entry name" value="TM_PBP2"/>
    <property type="match status" value="1"/>
</dbReference>
<evidence type="ECO:0000256" key="7">
    <source>
        <dbReference type="RuleBase" id="RU363032"/>
    </source>
</evidence>
<accession>A0A483CRD6</accession>
<feature type="transmembrane region" description="Helical" evidence="7">
    <location>
        <begin position="78"/>
        <end position="105"/>
    </location>
</feature>
<proteinExistence type="inferred from homology"/>
<feature type="transmembrane region" description="Helical" evidence="7">
    <location>
        <begin position="260"/>
        <end position="281"/>
    </location>
</feature>
<dbReference type="EMBL" id="PGCL01000005">
    <property type="protein sequence ID" value="TAJ43564.1"/>
    <property type="molecule type" value="Genomic_DNA"/>
</dbReference>
<dbReference type="Proteomes" id="UP000292580">
    <property type="component" value="Unassembled WGS sequence"/>
</dbReference>
<dbReference type="NCBIfam" id="TIGR01581">
    <property type="entry name" value="Mo_ABC_porter"/>
    <property type="match status" value="1"/>
</dbReference>
<dbReference type="GO" id="GO:0005886">
    <property type="term" value="C:plasma membrane"/>
    <property type="evidence" value="ECO:0007669"/>
    <property type="project" value="UniProtKB-SubCell"/>
</dbReference>
<dbReference type="InterPro" id="IPR035906">
    <property type="entry name" value="MetI-like_sf"/>
</dbReference>
<dbReference type="InterPro" id="IPR005667">
    <property type="entry name" value="Sulph_transpt2"/>
</dbReference>
<dbReference type="SUPFAM" id="SSF161098">
    <property type="entry name" value="MetI-like"/>
    <property type="match status" value="1"/>
</dbReference>
<feature type="transmembrane region" description="Helical" evidence="7">
    <location>
        <begin position="117"/>
        <end position="138"/>
    </location>
</feature>
<evidence type="ECO:0000313" key="10">
    <source>
        <dbReference type="Proteomes" id="UP000292580"/>
    </source>
</evidence>
<feature type="transmembrane region" description="Helical" evidence="7">
    <location>
        <begin position="37"/>
        <end position="58"/>
    </location>
</feature>
<dbReference type="GO" id="GO:0015419">
    <property type="term" value="F:ABC-type sulfate transporter activity"/>
    <property type="evidence" value="ECO:0007669"/>
    <property type="project" value="InterPro"/>
</dbReference>
<dbReference type="Pfam" id="PF00528">
    <property type="entry name" value="BPD_transp_1"/>
    <property type="match status" value="1"/>
</dbReference>
<keyword evidence="5" id="KW-0764">Sulfate transport</keyword>
<dbReference type="Gene3D" id="1.10.3720.10">
    <property type="entry name" value="MetI-like"/>
    <property type="match status" value="1"/>
</dbReference>
<dbReference type="OrthoDB" id="11163at2157"/>
<keyword evidence="4 7" id="KW-1133">Transmembrane helix</keyword>
<protein>
    <submittedName>
        <fullName evidence="9">Molybdate ABC transporter permease subunit</fullName>
    </submittedName>
</protein>
<keyword evidence="10" id="KW-1185">Reference proteome</keyword>
<keyword evidence="2 7" id="KW-0813">Transport</keyword>
<dbReference type="AlphaFoldDB" id="A0A483CRD6"/>
<keyword evidence="6 7" id="KW-0472">Membrane</keyword>
<organism evidence="9 10">
    <name type="scientific">Methanofollis fontis</name>
    <dbReference type="NCBI Taxonomy" id="2052832"/>
    <lineage>
        <taxon>Archaea</taxon>
        <taxon>Methanobacteriati</taxon>
        <taxon>Methanobacteriota</taxon>
        <taxon>Stenosarchaea group</taxon>
        <taxon>Methanomicrobia</taxon>
        <taxon>Methanomicrobiales</taxon>
        <taxon>Methanomicrobiaceae</taxon>
        <taxon>Methanofollis</taxon>
    </lineage>
</organism>
<comment type="caution">
    <text evidence="9">The sequence shown here is derived from an EMBL/GenBank/DDBJ whole genome shotgun (WGS) entry which is preliminary data.</text>
</comment>
<dbReference type="PANTHER" id="PTHR30406:SF8">
    <property type="entry name" value="SULFATE TRANSPORT SYSTEM PERMEASE PROTEIN CYST"/>
    <property type="match status" value="1"/>
</dbReference>
<evidence type="ECO:0000259" key="8">
    <source>
        <dbReference type="PROSITE" id="PS50928"/>
    </source>
</evidence>
<dbReference type="InterPro" id="IPR000515">
    <property type="entry name" value="MetI-like"/>
</dbReference>
<keyword evidence="3 7" id="KW-0812">Transmembrane</keyword>
<feature type="transmembrane region" description="Helical" evidence="7">
    <location>
        <begin position="150"/>
        <end position="170"/>
    </location>
</feature>
<comment type="subcellular location">
    <subcellularLocation>
        <location evidence="7">Cell membrane</location>
        <topology evidence="7">Multi-pass membrane protein</topology>
    </subcellularLocation>
    <subcellularLocation>
        <location evidence="1">Membrane</location>
        <topology evidence="1">Multi-pass membrane protein</topology>
    </subcellularLocation>
</comment>
<evidence type="ECO:0000256" key="3">
    <source>
        <dbReference type="ARBA" id="ARBA00022692"/>
    </source>
</evidence>
<feature type="domain" description="ABC transmembrane type-1" evidence="8">
    <location>
        <begin position="79"/>
        <end position="281"/>
    </location>
</feature>
<evidence type="ECO:0000256" key="2">
    <source>
        <dbReference type="ARBA" id="ARBA00022448"/>
    </source>
</evidence>
<sequence length="290" mass="30486">MGGRSACGRYQGVEQHPRGAQAPRPGESVNAPNSLKAATVGVAALITAFIVILLLLVVTHPSPAALVASIASREIQFAIYLSIVTSIASTAISILIAVPSAYALARYDFLGKHAVNTIVDMPLALPPLVAGVGLLLFFGTTPIGKALAEAGLVFIFTPLGIIVAQVFVNFPFMLRIMRSTFEGISPRYEYVAKTLGCTDLQALWRVTLPMATSGLIAGGVITWAKGIGEFGAALMIAGATRMKTETLPISLFLNMSCGELEMAISAATILIVISVVSLYVFERYGGSARL</sequence>